<reference evidence="2 3" key="1">
    <citation type="submission" date="2016-07" db="EMBL/GenBank/DDBJ databases">
        <title>Pervasive Adenine N6-methylation of Active Genes in Fungi.</title>
        <authorList>
            <consortium name="DOE Joint Genome Institute"/>
            <person name="Mondo S.J."/>
            <person name="Dannebaum R.O."/>
            <person name="Kuo R.C."/>
            <person name="Labutti K."/>
            <person name="Haridas S."/>
            <person name="Kuo A."/>
            <person name="Salamov A."/>
            <person name="Ahrendt S.R."/>
            <person name="Lipzen A."/>
            <person name="Sullivan W."/>
            <person name="Andreopoulos W.B."/>
            <person name="Clum A."/>
            <person name="Lindquist E."/>
            <person name="Daum C."/>
            <person name="Ramamoorthy G.K."/>
            <person name="Gryganskyi A."/>
            <person name="Culley D."/>
            <person name="Magnuson J.K."/>
            <person name="James T.Y."/>
            <person name="O'Malley M.A."/>
            <person name="Stajich J.E."/>
            <person name="Spatafora J.W."/>
            <person name="Visel A."/>
            <person name="Grigoriev I.V."/>
        </authorList>
    </citation>
    <scope>NUCLEOTIDE SEQUENCE [LARGE SCALE GENOMIC DNA]</scope>
    <source>
        <strain evidence="2 3">PL171</strain>
    </source>
</reference>
<evidence type="ECO:0000313" key="3">
    <source>
        <dbReference type="Proteomes" id="UP000193411"/>
    </source>
</evidence>
<evidence type="ECO:0000313" key="2">
    <source>
        <dbReference type="EMBL" id="ORZ41301.1"/>
    </source>
</evidence>
<proteinExistence type="predicted"/>
<sequence>MNSHHHPHRSAPIKSTHRPSPAIEAMVAAIEDHIHALAEYIQVVYDGNANAALDATVVTRLEAVSEQLSQLVAPSHQQRVADPATAVPSVSPPPGYVRVPVVRLGLIRLFAPPIPTSGRRHDSHHQQGSVAESPRSVYKLPAAAHQSGSSPPKPKPIVPADHVIRETPAPSVELPQQPTSHSQSSSFKPPSTPFFPGACVTKAAATVAFKGKSRRKPRPPPLQALASYLAIGPRVAVGGADSDGYTAYRHEGHVSR</sequence>
<feature type="region of interest" description="Disordered" evidence="1">
    <location>
        <begin position="171"/>
        <end position="190"/>
    </location>
</feature>
<comment type="caution">
    <text evidence="2">The sequence shown here is derived from an EMBL/GenBank/DDBJ whole genome shotgun (WGS) entry which is preliminary data.</text>
</comment>
<name>A0A1Y2I5H6_9FUNG</name>
<organism evidence="2 3">
    <name type="scientific">Catenaria anguillulae PL171</name>
    <dbReference type="NCBI Taxonomy" id="765915"/>
    <lineage>
        <taxon>Eukaryota</taxon>
        <taxon>Fungi</taxon>
        <taxon>Fungi incertae sedis</taxon>
        <taxon>Blastocladiomycota</taxon>
        <taxon>Blastocladiomycetes</taxon>
        <taxon>Blastocladiales</taxon>
        <taxon>Catenariaceae</taxon>
        <taxon>Catenaria</taxon>
    </lineage>
</organism>
<dbReference type="EMBL" id="MCFL01000001">
    <property type="protein sequence ID" value="ORZ41301.1"/>
    <property type="molecule type" value="Genomic_DNA"/>
</dbReference>
<gene>
    <name evidence="2" type="ORF">BCR44DRAFT_51181</name>
</gene>
<dbReference type="AlphaFoldDB" id="A0A1Y2I5H6"/>
<keyword evidence="3" id="KW-1185">Reference proteome</keyword>
<evidence type="ECO:0000256" key="1">
    <source>
        <dbReference type="SAM" id="MobiDB-lite"/>
    </source>
</evidence>
<accession>A0A1Y2I5H6</accession>
<protein>
    <submittedName>
        <fullName evidence="2">Uncharacterized protein</fullName>
    </submittedName>
</protein>
<dbReference type="Proteomes" id="UP000193411">
    <property type="component" value="Unassembled WGS sequence"/>
</dbReference>
<feature type="region of interest" description="Disordered" evidence="1">
    <location>
        <begin position="114"/>
        <end position="135"/>
    </location>
</feature>
<feature type="compositionally biased region" description="Low complexity" evidence="1">
    <location>
        <begin position="175"/>
        <end position="189"/>
    </location>
</feature>